<protein>
    <submittedName>
        <fullName evidence="2">Uncharacterized protein</fullName>
    </submittedName>
</protein>
<evidence type="ECO:0000256" key="1">
    <source>
        <dbReference type="SAM" id="MobiDB-lite"/>
    </source>
</evidence>
<proteinExistence type="predicted"/>
<evidence type="ECO:0000313" key="2">
    <source>
        <dbReference type="EMBL" id="KAK4006360.1"/>
    </source>
</evidence>
<keyword evidence="3" id="KW-1185">Reference proteome</keyword>
<organism evidence="2 3">
    <name type="scientific">Daphnia magna</name>
    <dbReference type="NCBI Taxonomy" id="35525"/>
    <lineage>
        <taxon>Eukaryota</taxon>
        <taxon>Metazoa</taxon>
        <taxon>Ecdysozoa</taxon>
        <taxon>Arthropoda</taxon>
        <taxon>Crustacea</taxon>
        <taxon>Branchiopoda</taxon>
        <taxon>Diplostraca</taxon>
        <taxon>Cladocera</taxon>
        <taxon>Anomopoda</taxon>
        <taxon>Daphniidae</taxon>
        <taxon>Daphnia</taxon>
    </lineage>
</organism>
<feature type="compositionally biased region" description="Low complexity" evidence="1">
    <location>
        <begin position="19"/>
        <end position="35"/>
    </location>
</feature>
<evidence type="ECO:0000313" key="3">
    <source>
        <dbReference type="Proteomes" id="UP001234178"/>
    </source>
</evidence>
<reference evidence="2 3" key="1">
    <citation type="journal article" date="2023" name="Nucleic Acids Res.">
        <title>The hologenome of Daphnia magna reveals possible DNA methylation and microbiome-mediated evolution of the host genome.</title>
        <authorList>
            <person name="Chaturvedi A."/>
            <person name="Li X."/>
            <person name="Dhandapani V."/>
            <person name="Marshall H."/>
            <person name="Kissane S."/>
            <person name="Cuenca-Cambronero M."/>
            <person name="Asole G."/>
            <person name="Calvet F."/>
            <person name="Ruiz-Romero M."/>
            <person name="Marangio P."/>
            <person name="Guigo R."/>
            <person name="Rago D."/>
            <person name="Mirbahai L."/>
            <person name="Eastwood N."/>
            <person name="Colbourne J.K."/>
            <person name="Zhou J."/>
            <person name="Mallon E."/>
            <person name="Orsini L."/>
        </authorList>
    </citation>
    <scope>NUCLEOTIDE SEQUENCE [LARGE SCALE GENOMIC DNA]</scope>
    <source>
        <strain evidence="2">LRV0_1</strain>
    </source>
</reference>
<accession>A0ABQ9Z0C4</accession>
<dbReference type="Proteomes" id="UP001234178">
    <property type="component" value="Unassembled WGS sequence"/>
</dbReference>
<name>A0ABQ9Z0C4_9CRUS</name>
<gene>
    <name evidence="2" type="ORF">OUZ56_011514</name>
</gene>
<feature type="region of interest" description="Disordered" evidence="1">
    <location>
        <begin position="14"/>
        <end position="35"/>
    </location>
</feature>
<comment type="caution">
    <text evidence="2">The sequence shown here is derived from an EMBL/GenBank/DDBJ whole genome shotgun (WGS) entry which is preliminary data.</text>
</comment>
<sequence>MVKKKAPCHHKVNNHACDNEISSNPQQSEQSNSEQVTCVFTSQFHEDEDPKNIAELKSITSSKNSVAEGCESCDTDEEYNLNENDSNTFEDKDCESSAYLSMLCLAYKLKYHLSNEAFKDHLKIIQIATKSTTAEIESAAKCVAKYDHLLMDVKKNFVCAKKNCDAILEIGKNGLPKQKQRCRHPFDKSRSCYILVLPIEQQLKFFLESGGMKLRKETTGYDGTTLGMSKVETATEKKFVVMAPKTR</sequence>
<dbReference type="EMBL" id="JAOYFB010000002">
    <property type="protein sequence ID" value="KAK4006360.1"/>
    <property type="molecule type" value="Genomic_DNA"/>
</dbReference>